<dbReference type="EMBL" id="FWEW01001418">
    <property type="protein sequence ID" value="SLM37053.1"/>
    <property type="molecule type" value="Genomic_DNA"/>
</dbReference>
<reference evidence="3" key="1">
    <citation type="submission" date="2017-03" db="EMBL/GenBank/DDBJ databases">
        <authorList>
            <person name="Sharma R."/>
            <person name="Thines M."/>
        </authorList>
    </citation>
    <scope>NUCLEOTIDE SEQUENCE [LARGE SCALE GENOMIC DNA]</scope>
</reference>
<feature type="region of interest" description="Disordered" evidence="1">
    <location>
        <begin position="1"/>
        <end position="40"/>
    </location>
</feature>
<protein>
    <submittedName>
        <fullName evidence="2">Uncharacterized protein</fullName>
    </submittedName>
</protein>
<accession>A0A1W5D1P2</accession>
<dbReference type="Gene3D" id="3.30.710.10">
    <property type="entry name" value="Potassium Channel Kv1.1, Chain A"/>
    <property type="match status" value="1"/>
</dbReference>
<evidence type="ECO:0000256" key="1">
    <source>
        <dbReference type="SAM" id="MobiDB-lite"/>
    </source>
</evidence>
<feature type="compositionally biased region" description="Low complexity" evidence="1">
    <location>
        <begin position="186"/>
        <end position="195"/>
    </location>
</feature>
<feature type="compositionally biased region" description="Basic residues" evidence="1">
    <location>
        <begin position="470"/>
        <end position="479"/>
    </location>
</feature>
<keyword evidence="3" id="KW-1185">Reference proteome</keyword>
<feature type="compositionally biased region" description="Basic residues" evidence="1">
    <location>
        <begin position="364"/>
        <end position="376"/>
    </location>
</feature>
<proteinExistence type="predicted"/>
<feature type="compositionally biased region" description="Polar residues" evidence="1">
    <location>
        <begin position="196"/>
        <end position="209"/>
    </location>
</feature>
<evidence type="ECO:0000313" key="2">
    <source>
        <dbReference type="EMBL" id="SLM37053.1"/>
    </source>
</evidence>
<feature type="compositionally biased region" description="Polar residues" evidence="1">
    <location>
        <begin position="24"/>
        <end position="40"/>
    </location>
</feature>
<dbReference type="AlphaFoldDB" id="A0A1W5D1P2"/>
<feature type="region of interest" description="Disordered" evidence="1">
    <location>
        <begin position="184"/>
        <end position="209"/>
    </location>
</feature>
<dbReference type="InterPro" id="IPR011333">
    <property type="entry name" value="SKP1/BTB/POZ_sf"/>
</dbReference>
<evidence type="ECO:0000313" key="3">
    <source>
        <dbReference type="Proteomes" id="UP000192927"/>
    </source>
</evidence>
<sequence length="479" mass="52492">MAPPTQANARAVRSVKGKHDANTDGRSPTPQANAAITKRSTLTKRPSVTNISIPLVFLVGPDSTSYPLDHTLTAKFHEMTSYVRDLWNEIREVRRIRRNLQVAGFAGNEFRDDMDAETIKSAVLQLEQLGPLQYATLEACHIQKVLRRFMRSDVPWNETFQVKLRIHSLIVMYEDTKDYGFPITMGSPSSDSSPGTLSQGPPTSKKTVFSLPETQPATFDLLINWLKTSTVEPTHTAAEGDNEPEDLTILELAQVYLLANRLQIPALMQQVAASLLAFEIDTPTLEDMVKYIGSATTPTSDLRRFLIDAIACCATPEAVYDALLERWMSPEILSALTMAFVRRRDEMQKKLEEDGLEDEEPAPKKKCRSAASSKKRGAAEDVAEEQEETPAKGKRGSATSSKKRGAAEDVAEEQEETPAKGKRGSATSSKKRGAAVDVVEEQKETPAKGKRGSSASSKKRGAAEDAGAPKGKRSKKSTG</sequence>
<name>A0A1W5D1P2_9LECA</name>
<feature type="region of interest" description="Disordered" evidence="1">
    <location>
        <begin position="352"/>
        <end position="479"/>
    </location>
</feature>
<organism evidence="2 3">
    <name type="scientific">Lasallia pustulata</name>
    <dbReference type="NCBI Taxonomy" id="136370"/>
    <lineage>
        <taxon>Eukaryota</taxon>
        <taxon>Fungi</taxon>
        <taxon>Dikarya</taxon>
        <taxon>Ascomycota</taxon>
        <taxon>Pezizomycotina</taxon>
        <taxon>Lecanoromycetes</taxon>
        <taxon>OSLEUM clade</taxon>
        <taxon>Umbilicariomycetidae</taxon>
        <taxon>Umbilicariales</taxon>
        <taxon>Umbilicariaceae</taxon>
        <taxon>Lasallia</taxon>
    </lineage>
</organism>
<dbReference type="Proteomes" id="UP000192927">
    <property type="component" value="Unassembled WGS sequence"/>
</dbReference>